<comment type="caution">
    <text evidence="2">The sequence shown here is derived from an EMBL/GenBank/DDBJ whole genome shotgun (WGS) entry which is preliminary data.</text>
</comment>
<feature type="non-terminal residue" evidence="2">
    <location>
        <position position="352"/>
    </location>
</feature>
<feature type="compositionally biased region" description="Low complexity" evidence="1">
    <location>
        <begin position="216"/>
        <end position="225"/>
    </location>
</feature>
<feature type="region of interest" description="Disordered" evidence="1">
    <location>
        <begin position="280"/>
        <end position="325"/>
    </location>
</feature>
<feature type="region of interest" description="Disordered" evidence="1">
    <location>
        <begin position="1"/>
        <end position="79"/>
    </location>
</feature>
<protein>
    <submittedName>
        <fullName evidence="2">Uncharacterized protein</fullName>
    </submittedName>
</protein>
<feature type="region of interest" description="Disordered" evidence="1">
    <location>
        <begin position="175"/>
        <end position="229"/>
    </location>
</feature>
<evidence type="ECO:0000313" key="3">
    <source>
        <dbReference type="Proteomes" id="UP000309340"/>
    </source>
</evidence>
<feature type="compositionally biased region" description="Low complexity" evidence="1">
    <location>
        <begin position="122"/>
        <end position="142"/>
    </location>
</feature>
<feature type="compositionally biased region" description="Low complexity" evidence="1">
    <location>
        <begin position="302"/>
        <end position="315"/>
    </location>
</feature>
<dbReference type="EMBL" id="NAJQ01002265">
    <property type="protein sequence ID" value="TKA46305.1"/>
    <property type="molecule type" value="Genomic_DNA"/>
</dbReference>
<dbReference type="AlphaFoldDB" id="A0A4U0VDY2"/>
<reference evidence="2 3" key="1">
    <citation type="submission" date="2017-03" db="EMBL/GenBank/DDBJ databases">
        <title>Genomes of endolithic fungi from Antarctica.</title>
        <authorList>
            <person name="Coleine C."/>
            <person name="Masonjones S."/>
            <person name="Stajich J.E."/>
        </authorList>
    </citation>
    <scope>NUCLEOTIDE SEQUENCE [LARGE SCALE GENOMIC DNA]</scope>
    <source>
        <strain evidence="2 3">CCFEE 5184</strain>
    </source>
</reference>
<feature type="compositionally biased region" description="Polar residues" evidence="1">
    <location>
        <begin position="49"/>
        <end position="63"/>
    </location>
</feature>
<gene>
    <name evidence="2" type="ORF">B0A55_13521</name>
</gene>
<dbReference type="Proteomes" id="UP000309340">
    <property type="component" value="Unassembled WGS sequence"/>
</dbReference>
<organism evidence="2 3">
    <name type="scientific">Friedmanniomyces simplex</name>
    <dbReference type="NCBI Taxonomy" id="329884"/>
    <lineage>
        <taxon>Eukaryota</taxon>
        <taxon>Fungi</taxon>
        <taxon>Dikarya</taxon>
        <taxon>Ascomycota</taxon>
        <taxon>Pezizomycotina</taxon>
        <taxon>Dothideomycetes</taxon>
        <taxon>Dothideomycetidae</taxon>
        <taxon>Mycosphaerellales</taxon>
        <taxon>Teratosphaeriaceae</taxon>
        <taxon>Friedmanniomyces</taxon>
    </lineage>
</organism>
<name>A0A4U0VDY2_9PEZI</name>
<keyword evidence="3" id="KW-1185">Reference proteome</keyword>
<proteinExistence type="predicted"/>
<feature type="non-terminal residue" evidence="2">
    <location>
        <position position="1"/>
    </location>
</feature>
<feature type="region of interest" description="Disordered" evidence="1">
    <location>
        <begin position="104"/>
        <end position="142"/>
    </location>
</feature>
<evidence type="ECO:0000256" key="1">
    <source>
        <dbReference type="SAM" id="MobiDB-lite"/>
    </source>
</evidence>
<feature type="compositionally biased region" description="Low complexity" evidence="1">
    <location>
        <begin position="280"/>
        <end position="289"/>
    </location>
</feature>
<sequence>EYGAAPSHTRNRSHLTHGTRSGMRPPVVDPALLMASPSSPAPRVDFPSDNRQALPSTHHQYGQKSGYHSGDQAFSEVEPSQNTPAYAGLLQYDRTQINEQNREAHFTQQAPRRPLPGTGLRGSAQQFGAAQAGSSATSASGAPVMRRMFADPTTGASSLNSQPTTSFMAGTSEAHMPSFHSRHHPNSDSTIHQPQAMHGDVSGQNNRFPYGGGYATGTPGYGSSSHYPTEQVRSATPAYSMPTKKISSSYDDGMPASFHRRYFAAEYGLDNSQGLSLQQQTSTASYLSLRQTPSSYDAPQPEENNGTAGTEQTGGAEQGGESGYFDSNAFMDFELQTSLILSGMIPNAMHST</sequence>
<accession>A0A4U0VDY2</accession>
<evidence type="ECO:0000313" key="2">
    <source>
        <dbReference type="EMBL" id="TKA46305.1"/>
    </source>
</evidence>